<dbReference type="Pfam" id="PF01475">
    <property type="entry name" value="FUR"/>
    <property type="match status" value="1"/>
</dbReference>
<gene>
    <name evidence="12" type="ORF">ACFPCY_16840</name>
</gene>
<evidence type="ECO:0000256" key="11">
    <source>
        <dbReference type="SAM" id="MobiDB-lite"/>
    </source>
</evidence>
<keyword evidence="13" id="KW-1185">Reference proteome</keyword>
<protein>
    <submittedName>
        <fullName evidence="12">Fur family transcriptional regulator</fullName>
    </submittedName>
</protein>
<evidence type="ECO:0000256" key="5">
    <source>
        <dbReference type="ARBA" id="ARBA00022723"/>
    </source>
</evidence>
<dbReference type="InterPro" id="IPR043135">
    <property type="entry name" value="Fur_C"/>
</dbReference>
<comment type="subcellular location">
    <subcellularLocation>
        <location evidence="1">Cytoplasm</location>
    </subcellularLocation>
</comment>
<evidence type="ECO:0000313" key="13">
    <source>
        <dbReference type="Proteomes" id="UP001595872"/>
    </source>
</evidence>
<evidence type="ECO:0000256" key="4">
    <source>
        <dbReference type="ARBA" id="ARBA00022491"/>
    </source>
</evidence>
<dbReference type="Proteomes" id="UP001595872">
    <property type="component" value="Unassembled WGS sequence"/>
</dbReference>
<keyword evidence="8" id="KW-0805">Transcription regulation</keyword>
<dbReference type="RefSeq" id="WP_378256124.1">
    <property type="nucleotide sequence ID" value="NZ_JBHSIT010000004.1"/>
</dbReference>
<dbReference type="Gene3D" id="1.10.10.10">
    <property type="entry name" value="Winged helix-like DNA-binding domain superfamily/Winged helix DNA-binding domain"/>
    <property type="match status" value="1"/>
</dbReference>
<keyword evidence="5" id="KW-0479">Metal-binding</keyword>
<accession>A0ABV9U0G0</accession>
<dbReference type="InterPro" id="IPR002481">
    <property type="entry name" value="FUR"/>
</dbReference>
<evidence type="ECO:0000256" key="6">
    <source>
        <dbReference type="ARBA" id="ARBA00022833"/>
    </source>
</evidence>
<dbReference type="InterPro" id="IPR036388">
    <property type="entry name" value="WH-like_DNA-bd_sf"/>
</dbReference>
<keyword evidence="4" id="KW-0678">Repressor</keyword>
<sequence>MTSSRTPATTPDELRRAGLRVTAARVAILETVRAGDHLGADAVAAGVRERVGHVSLQAVYEALHALTAAGLVRRVEPAGGPARYEGRVGDNHHHLVCRRCGTVRDVDCVTGAAPCADPPDDAGFLVDEADITFWGLCPTCRETTPDTPPRPNRRPASERPSGSGPAGA</sequence>
<keyword evidence="9" id="KW-0238">DNA-binding</keyword>
<evidence type="ECO:0000256" key="1">
    <source>
        <dbReference type="ARBA" id="ARBA00004496"/>
    </source>
</evidence>
<organism evidence="12 13">
    <name type="scientific">Actinomadura gamaensis</name>
    <dbReference type="NCBI Taxonomy" id="1763541"/>
    <lineage>
        <taxon>Bacteria</taxon>
        <taxon>Bacillati</taxon>
        <taxon>Actinomycetota</taxon>
        <taxon>Actinomycetes</taxon>
        <taxon>Streptosporangiales</taxon>
        <taxon>Thermomonosporaceae</taxon>
        <taxon>Actinomadura</taxon>
    </lineage>
</organism>
<dbReference type="PANTHER" id="PTHR33202:SF18">
    <property type="entry name" value="TRANSCRIPTIONAL REGULATOR FURA"/>
    <property type="match status" value="1"/>
</dbReference>
<dbReference type="EMBL" id="JBHSIT010000004">
    <property type="protein sequence ID" value="MFC4908993.1"/>
    <property type="molecule type" value="Genomic_DNA"/>
</dbReference>
<evidence type="ECO:0000256" key="9">
    <source>
        <dbReference type="ARBA" id="ARBA00023125"/>
    </source>
</evidence>
<reference evidence="13" key="1">
    <citation type="journal article" date="2019" name="Int. J. Syst. Evol. Microbiol.">
        <title>The Global Catalogue of Microorganisms (GCM) 10K type strain sequencing project: providing services to taxonomists for standard genome sequencing and annotation.</title>
        <authorList>
            <consortium name="The Broad Institute Genomics Platform"/>
            <consortium name="The Broad Institute Genome Sequencing Center for Infectious Disease"/>
            <person name="Wu L."/>
            <person name="Ma J."/>
        </authorList>
    </citation>
    <scope>NUCLEOTIDE SEQUENCE [LARGE SCALE GENOMIC DNA]</scope>
    <source>
        <strain evidence="13">KLKA75</strain>
    </source>
</reference>
<keyword evidence="6" id="KW-0862">Zinc</keyword>
<feature type="region of interest" description="Disordered" evidence="11">
    <location>
        <begin position="142"/>
        <end position="168"/>
    </location>
</feature>
<comment type="caution">
    <text evidence="12">The sequence shown here is derived from an EMBL/GenBank/DDBJ whole genome shotgun (WGS) entry which is preliminary data.</text>
</comment>
<evidence type="ECO:0000256" key="8">
    <source>
        <dbReference type="ARBA" id="ARBA00023015"/>
    </source>
</evidence>
<dbReference type="CDD" id="cd07153">
    <property type="entry name" value="Fur_like"/>
    <property type="match status" value="1"/>
</dbReference>
<dbReference type="Gene3D" id="3.30.1490.190">
    <property type="match status" value="1"/>
</dbReference>
<keyword evidence="7" id="KW-0408">Iron</keyword>
<proteinExistence type="inferred from homology"/>
<keyword evidence="3" id="KW-0963">Cytoplasm</keyword>
<keyword evidence="10" id="KW-0804">Transcription</keyword>
<name>A0ABV9U0G0_9ACTN</name>
<dbReference type="PANTHER" id="PTHR33202">
    <property type="entry name" value="ZINC UPTAKE REGULATION PROTEIN"/>
    <property type="match status" value="1"/>
</dbReference>
<evidence type="ECO:0000256" key="7">
    <source>
        <dbReference type="ARBA" id="ARBA00023004"/>
    </source>
</evidence>
<dbReference type="InterPro" id="IPR036390">
    <property type="entry name" value="WH_DNA-bd_sf"/>
</dbReference>
<evidence type="ECO:0000256" key="10">
    <source>
        <dbReference type="ARBA" id="ARBA00023163"/>
    </source>
</evidence>
<evidence type="ECO:0000256" key="2">
    <source>
        <dbReference type="ARBA" id="ARBA00007957"/>
    </source>
</evidence>
<dbReference type="SUPFAM" id="SSF46785">
    <property type="entry name" value="Winged helix' DNA-binding domain"/>
    <property type="match status" value="1"/>
</dbReference>
<evidence type="ECO:0000313" key="12">
    <source>
        <dbReference type="EMBL" id="MFC4908993.1"/>
    </source>
</evidence>
<comment type="similarity">
    <text evidence="2">Belongs to the Fur family.</text>
</comment>
<evidence type="ECO:0000256" key="3">
    <source>
        <dbReference type="ARBA" id="ARBA00022490"/>
    </source>
</evidence>